<dbReference type="AlphaFoldDB" id="A0A841CEY0"/>
<feature type="region of interest" description="Disordered" evidence="1">
    <location>
        <begin position="1"/>
        <end position="21"/>
    </location>
</feature>
<comment type="caution">
    <text evidence="2">The sequence shown here is derived from an EMBL/GenBank/DDBJ whole genome shotgun (WGS) entry which is preliminary data.</text>
</comment>
<evidence type="ECO:0000256" key="1">
    <source>
        <dbReference type="SAM" id="MobiDB-lite"/>
    </source>
</evidence>
<evidence type="ECO:0000313" key="2">
    <source>
        <dbReference type="EMBL" id="MBB5957112.1"/>
    </source>
</evidence>
<accession>A0A841CEY0</accession>
<dbReference type="EMBL" id="JACHJN010000005">
    <property type="protein sequence ID" value="MBB5957112.1"/>
    <property type="molecule type" value="Genomic_DNA"/>
</dbReference>
<organism evidence="2 3">
    <name type="scientific">Saccharothrix tamanrassetensis</name>
    <dbReference type="NCBI Taxonomy" id="1051531"/>
    <lineage>
        <taxon>Bacteria</taxon>
        <taxon>Bacillati</taxon>
        <taxon>Actinomycetota</taxon>
        <taxon>Actinomycetes</taxon>
        <taxon>Pseudonocardiales</taxon>
        <taxon>Pseudonocardiaceae</taxon>
        <taxon>Saccharothrix</taxon>
    </lineage>
</organism>
<name>A0A841CEY0_9PSEU</name>
<sequence>MTIRPTPPRARSAKYSASAPKSLKRSSLPVCIEPISTRLRGVVKPRSKGRNRFG</sequence>
<protein>
    <submittedName>
        <fullName evidence="2">Uncharacterized protein</fullName>
    </submittedName>
</protein>
<reference evidence="2 3" key="1">
    <citation type="submission" date="2020-08" db="EMBL/GenBank/DDBJ databases">
        <title>Genomic Encyclopedia of Type Strains, Phase III (KMG-III): the genomes of soil and plant-associated and newly described type strains.</title>
        <authorList>
            <person name="Whitman W."/>
        </authorList>
    </citation>
    <scope>NUCLEOTIDE SEQUENCE [LARGE SCALE GENOMIC DNA]</scope>
    <source>
        <strain evidence="2 3">CECT 8640</strain>
    </source>
</reference>
<keyword evidence="3" id="KW-1185">Reference proteome</keyword>
<evidence type="ECO:0000313" key="3">
    <source>
        <dbReference type="Proteomes" id="UP000547510"/>
    </source>
</evidence>
<gene>
    <name evidence="2" type="ORF">FHS29_003705</name>
</gene>
<dbReference type="Proteomes" id="UP000547510">
    <property type="component" value="Unassembled WGS sequence"/>
</dbReference>
<proteinExistence type="predicted"/>